<dbReference type="Gene3D" id="3.40.50.300">
    <property type="entry name" value="P-loop containing nucleotide triphosphate hydrolases"/>
    <property type="match status" value="2"/>
</dbReference>
<dbReference type="InterPro" id="IPR050534">
    <property type="entry name" value="Coronavir_polyprotein_1ab"/>
</dbReference>
<gene>
    <name evidence="3" type="ORF">OA86_02880</name>
</gene>
<dbReference type="PANTHER" id="PTHR43788">
    <property type="entry name" value="DNA2/NAM7 HELICASE FAMILY MEMBER"/>
    <property type="match status" value="1"/>
</dbReference>
<protein>
    <submittedName>
        <fullName evidence="3">Uncharacterized protein</fullName>
    </submittedName>
</protein>
<dbReference type="AlphaFoldDB" id="A0A0C1FNZ2"/>
<evidence type="ECO:0000259" key="2">
    <source>
        <dbReference type="Pfam" id="PF22721"/>
    </source>
</evidence>
<dbReference type="EMBL" id="JSYL01000002">
    <property type="protein sequence ID" value="KIA89594.1"/>
    <property type="molecule type" value="Genomic_DNA"/>
</dbReference>
<dbReference type="InterPro" id="IPR027417">
    <property type="entry name" value="P-loop_NTPase"/>
</dbReference>
<dbReference type="InterPro" id="IPR054572">
    <property type="entry name" value="TBP-TOTE"/>
</dbReference>
<dbReference type="CDD" id="cd17933">
    <property type="entry name" value="DEXSc_RecD-like"/>
    <property type="match status" value="1"/>
</dbReference>
<dbReference type="InterPro" id="IPR027785">
    <property type="entry name" value="UvrD-like_helicase_C"/>
</dbReference>
<dbReference type="OrthoDB" id="9803432at2"/>
<evidence type="ECO:0000259" key="1">
    <source>
        <dbReference type="Pfam" id="PF13538"/>
    </source>
</evidence>
<dbReference type="Pfam" id="PF22721">
    <property type="entry name" value="TBP-TOTE"/>
    <property type="match status" value="1"/>
</dbReference>
<dbReference type="RefSeq" id="WP_039348589.1">
    <property type="nucleotide sequence ID" value="NZ_FOLA01000003.1"/>
</dbReference>
<dbReference type="Pfam" id="PF13604">
    <property type="entry name" value="AAA_30"/>
    <property type="match status" value="1"/>
</dbReference>
<comment type="caution">
    <text evidence="3">The sequence shown here is derived from an EMBL/GenBank/DDBJ whole genome shotgun (WGS) entry which is preliminary data.</text>
</comment>
<evidence type="ECO:0000313" key="4">
    <source>
        <dbReference type="Proteomes" id="UP000031473"/>
    </source>
</evidence>
<dbReference type="SUPFAM" id="SSF52540">
    <property type="entry name" value="P-loop containing nucleoside triphosphate hydrolases"/>
    <property type="match status" value="1"/>
</dbReference>
<evidence type="ECO:0000313" key="3">
    <source>
        <dbReference type="EMBL" id="KIA89594.1"/>
    </source>
</evidence>
<organism evidence="3 4">
    <name type="scientific">Kaistella jeonii</name>
    <dbReference type="NCBI Taxonomy" id="266749"/>
    <lineage>
        <taxon>Bacteria</taxon>
        <taxon>Pseudomonadati</taxon>
        <taxon>Bacteroidota</taxon>
        <taxon>Flavobacteriia</taxon>
        <taxon>Flavobacteriales</taxon>
        <taxon>Weeksellaceae</taxon>
        <taxon>Chryseobacterium group</taxon>
        <taxon>Kaistella</taxon>
    </lineage>
</organism>
<proteinExistence type="predicted"/>
<keyword evidence="4" id="KW-1185">Reference proteome</keyword>
<dbReference type="Proteomes" id="UP000031473">
    <property type="component" value="Unassembled WGS sequence"/>
</dbReference>
<sequence length="701" mass="80456">MKILPHFQISLNPDQQNTIEKLEEFLDSGDRVFLLKGYAGTGKTTLIKGLIDALKENKKDFVVCAPTGRAAKILRNKTGYGSTIHSAIYDFDNLVTKNSQKKDVAEHSFEYFFPLQSIQKDTIVIVDEASMISSKESKNELFNFGTNVLLDDLLTFSRLQMKGNTNKMIIIGDPAQLAPVGDNTSWALESNFYEQKEIPFQEVFLTHVMRQGDNLILENATRIRNCIDNPNQNILDLSFDEETFIDFNNADVVEKYCEIFPAPNFNSGIIINFSNAQNYHYNKEIRKSYFPGKIHVAVGDIVQIISNNYHKYEVSIYNGEFAKIIEVGEQISQSAPVYIDVAGERVRKIIEFNFRKVVLQLPDFAEPISAFINETLLESTSRDLNVDEMKAVYINAVMRFKMIYPKAELNSELFKNYLKSDDFYNAVRVKYGYSITGHKSQGGEWETIFVDYFGRASMKKDPLRWCYTATTRASKKLFAINYPKFGKYQTLNFSSQNSISKIPQDAMEFSRVPCSPFHNETDHKCKSLLYWNLLENCHDTAVEIREITSSDYLEKYIFDVSGNLVRGEVNHKLSGYFSDFKFTEGNENAIKLVQEILNKPSQVFFPVNYHPSEIFLLDLYKIVQASCNDLGIRITNVVEHLDNYFVNYFFETDSICSQIQFYFNGKKLMTKALVKAFENTDDPKLQLLIQKISEYASVTAN</sequence>
<name>A0A0C1FNZ2_9FLAO</name>
<dbReference type="CDD" id="cd18809">
    <property type="entry name" value="SF1_C_RecD"/>
    <property type="match status" value="1"/>
</dbReference>
<dbReference type="Pfam" id="PF13538">
    <property type="entry name" value="UvrD_C_2"/>
    <property type="match status" value="1"/>
</dbReference>
<feature type="domain" description="TATA-binding-like protein" evidence="2">
    <location>
        <begin position="614"/>
        <end position="691"/>
    </location>
</feature>
<dbReference type="STRING" id="266749.SAMN05421876_103324"/>
<accession>A0A0C1FNZ2</accession>
<feature type="domain" description="UvrD-like helicase C-terminal" evidence="1">
    <location>
        <begin position="431"/>
        <end position="478"/>
    </location>
</feature>
<reference evidence="3 4" key="1">
    <citation type="submission" date="2014-10" db="EMBL/GenBank/DDBJ databases">
        <title>Kaistella jeonii genome.</title>
        <authorList>
            <person name="Clayton J.T."/>
            <person name="Newman J.D."/>
        </authorList>
    </citation>
    <scope>NUCLEOTIDE SEQUENCE [LARGE SCALE GENOMIC DNA]</scope>
    <source>
        <strain evidence="3 4">DSM 17048</strain>
    </source>
</reference>